<dbReference type="InterPro" id="IPR029044">
    <property type="entry name" value="Nucleotide-diphossugar_trans"/>
</dbReference>
<gene>
    <name evidence="2" type="ORF">LRS13_23300</name>
</gene>
<protein>
    <submittedName>
        <fullName evidence="2">Glycosyltransferase</fullName>
        <ecNumber evidence="2">2.4.-.-</ecNumber>
    </submittedName>
</protein>
<name>A0ABY5PFZ8_9ACTN</name>
<dbReference type="PANTHER" id="PTHR43179:SF7">
    <property type="entry name" value="RHAMNOSYLTRANSFERASE WBBL"/>
    <property type="match status" value="1"/>
</dbReference>
<dbReference type="PANTHER" id="PTHR43179">
    <property type="entry name" value="RHAMNOSYLTRANSFERASE WBBL"/>
    <property type="match status" value="1"/>
</dbReference>
<dbReference type="SUPFAM" id="SSF53448">
    <property type="entry name" value="Nucleotide-diphospho-sugar transferases"/>
    <property type="match status" value="1"/>
</dbReference>
<dbReference type="EMBL" id="CP088295">
    <property type="protein sequence ID" value="UUY03561.1"/>
    <property type="molecule type" value="Genomic_DNA"/>
</dbReference>
<keyword evidence="3" id="KW-1185">Reference proteome</keyword>
<feature type="domain" description="Glycosyltransferase 2-like" evidence="1">
    <location>
        <begin position="8"/>
        <end position="168"/>
    </location>
</feature>
<accession>A0ABY5PFZ8</accession>
<evidence type="ECO:0000313" key="2">
    <source>
        <dbReference type="EMBL" id="UUY03561.1"/>
    </source>
</evidence>
<keyword evidence="2" id="KW-0328">Glycosyltransferase</keyword>
<evidence type="ECO:0000313" key="3">
    <source>
        <dbReference type="Proteomes" id="UP001058860"/>
    </source>
</evidence>
<dbReference type="GO" id="GO:0016757">
    <property type="term" value="F:glycosyltransferase activity"/>
    <property type="evidence" value="ECO:0007669"/>
    <property type="project" value="UniProtKB-KW"/>
</dbReference>
<evidence type="ECO:0000259" key="1">
    <source>
        <dbReference type="Pfam" id="PF00535"/>
    </source>
</evidence>
<keyword evidence="2" id="KW-0808">Transferase</keyword>
<dbReference type="RefSeq" id="WP_353864064.1">
    <property type="nucleotide sequence ID" value="NZ_CP088295.1"/>
</dbReference>
<sequence>MGAAELCSVVVCTRNEGAMLRRTVVSVLEMTAYPSIEVVVVDDGSTDGSCDDLPQDPRVRLVRGRELGLPAARNLGAAEARGAYVVFLDAHCEVSANWIDVLVAALQPPDVAVVGPAFTALDSDDPYRGCGMTWVSERLETAWFAAPRPVPPAEVPFAPGGCQAWRADTFAAVGRFDEGMTRWGFEDIEISLRAWLLGYRVLGAPEAEVAHHFRLERAFTVEDAGVLHNYLRMLHLHLAPERIDRFTAALGPYPGLDDALRTVTGGDAGELRAELAAVRVRDDDWFLATFTPHLDAVAA</sequence>
<dbReference type="InterPro" id="IPR001173">
    <property type="entry name" value="Glyco_trans_2-like"/>
</dbReference>
<dbReference type="Proteomes" id="UP001058860">
    <property type="component" value="Chromosome"/>
</dbReference>
<dbReference type="Gene3D" id="3.90.550.10">
    <property type="entry name" value="Spore Coat Polysaccharide Biosynthesis Protein SpsA, Chain A"/>
    <property type="match status" value="1"/>
</dbReference>
<reference evidence="3" key="1">
    <citation type="submission" date="2021-11" db="EMBL/GenBank/DDBJ databases">
        <title>Cultivation dependent microbiological survey of springs from the worlds oldest radium mine currently devoted to the extraction of radon-saturated water.</title>
        <authorList>
            <person name="Kapinusova G."/>
            <person name="Smrhova T."/>
            <person name="Strejcek M."/>
            <person name="Suman J."/>
            <person name="Jani K."/>
            <person name="Pajer P."/>
            <person name="Uhlik O."/>
        </authorList>
    </citation>
    <scope>NUCLEOTIDE SEQUENCE [LARGE SCALE GENOMIC DNA]</scope>
    <source>
        <strain evidence="3">J379</strain>
    </source>
</reference>
<organism evidence="2 3">
    <name type="scientific">Svornostia abyssi</name>
    <dbReference type="NCBI Taxonomy" id="2898438"/>
    <lineage>
        <taxon>Bacteria</taxon>
        <taxon>Bacillati</taxon>
        <taxon>Actinomycetota</taxon>
        <taxon>Thermoleophilia</taxon>
        <taxon>Solirubrobacterales</taxon>
        <taxon>Baekduiaceae</taxon>
        <taxon>Svornostia</taxon>
    </lineage>
</organism>
<dbReference type="Pfam" id="PF00535">
    <property type="entry name" value="Glycos_transf_2"/>
    <property type="match status" value="1"/>
</dbReference>
<dbReference type="EC" id="2.4.-.-" evidence="2"/>
<proteinExistence type="predicted"/>